<dbReference type="PANTHER" id="PTHR40074">
    <property type="entry name" value="O-ACETYLTRANSFERASE WECH"/>
    <property type="match status" value="1"/>
</dbReference>
<organism evidence="9 10">
    <name type="scientific">Citrobacter bitternis</name>
    <dbReference type="NCBI Taxonomy" id="1585982"/>
    <lineage>
        <taxon>Bacteria</taxon>
        <taxon>Pseudomonadati</taxon>
        <taxon>Pseudomonadota</taxon>
        <taxon>Gammaproteobacteria</taxon>
        <taxon>Enterobacterales</taxon>
        <taxon>Enterobacteriaceae</taxon>
        <taxon>Citrobacter</taxon>
    </lineage>
</organism>
<reference evidence="10" key="1">
    <citation type="journal article" date="2019" name="Int. J. Syst. Evol. Microbiol.">
        <title>The Global Catalogue of Microorganisms (GCM) 10K type strain sequencing project: providing services to taxonomists for standard genome sequencing and annotation.</title>
        <authorList>
            <consortium name="The Broad Institute Genomics Platform"/>
            <consortium name="The Broad Institute Genome Sequencing Center for Infectious Disease"/>
            <person name="Wu L."/>
            <person name="Ma J."/>
        </authorList>
    </citation>
    <scope>NUCLEOTIDE SEQUENCE [LARGE SCALE GENOMIC DNA]</scope>
    <source>
        <strain evidence="10">JCM30009</strain>
    </source>
</reference>
<evidence type="ECO:0000256" key="5">
    <source>
        <dbReference type="ARBA" id="ARBA00022989"/>
    </source>
</evidence>
<proteinExistence type="inferred from homology"/>
<feature type="domain" description="Acyltransferase 3" evidence="8">
    <location>
        <begin position="29"/>
        <end position="357"/>
    </location>
</feature>
<name>A0ABW1Q5H1_9ENTR</name>
<dbReference type="PANTHER" id="PTHR40074:SF2">
    <property type="entry name" value="O-ACETYLTRANSFERASE WECH"/>
    <property type="match status" value="1"/>
</dbReference>
<evidence type="ECO:0000256" key="7">
    <source>
        <dbReference type="SAM" id="Phobius"/>
    </source>
</evidence>
<comment type="similarity">
    <text evidence="2">Belongs to the acyltransferase 3 family.</text>
</comment>
<protein>
    <submittedName>
        <fullName evidence="9">Acyltransferase</fullName>
    </submittedName>
</protein>
<keyword evidence="10" id="KW-1185">Reference proteome</keyword>
<dbReference type="RefSeq" id="WP_108701896.1">
    <property type="nucleotide sequence ID" value="NZ_JBHSRG010000011.1"/>
</dbReference>
<feature type="transmembrane region" description="Helical" evidence="7">
    <location>
        <begin position="71"/>
        <end position="89"/>
    </location>
</feature>
<evidence type="ECO:0000256" key="6">
    <source>
        <dbReference type="ARBA" id="ARBA00023136"/>
    </source>
</evidence>
<keyword evidence="9" id="KW-0808">Transferase</keyword>
<keyword evidence="6 7" id="KW-0472">Membrane</keyword>
<gene>
    <name evidence="9" type="ORF">ACFPZP_19225</name>
</gene>
<sequence length="366" mass="41221">MSSTIFSPLEVEESGKKSASLTTDKSRHNYLDLSKGLAIFLVIETHAREMAGTNFYGFILKTAFYSLDRNGVLLFFLCSGALLLSKDTFDTAKLFKRCFRLTIILSIYSIVTNSVFYIADGKNALLEIKDALLFNNMLTSFNYDKAIHLWFLCAYIPLLLASPLIGLAVRSMSGKALTFSISLLFLCGPLSKVMTTIDIQGFELFDAGDKATFLMYMVIGYAIHNDRLMICKTKPYLALLVAVISAIISVICQNFMFTSGFFNENDWRVLSNYSSSIFLLPSAVFLFIFLRNAKIKSNIIERIGRCSFGIYLTHYMIMKCMFMVIPKFSSLLEKYVMSMIMALVALLLSMIASGLLARLRLSYLVR</sequence>
<dbReference type="GO" id="GO:0016746">
    <property type="term" value="F:acyltransferase activity"/>
    <property type="evidence" value="ECO:0007669"/>
    <property type="project" value="UniProtKB-KW"/>
</dbReference>
<comment type="subcellular location">
    <subcellularLocation>
        <location evidence="1">Cell membrane</location>
        <topology evidence="1">Multi-pass membrane protein</topology>
    </subcellularLocation>
</comment>
<evidence type="ECO:0000259" key="8">
    <source>
        <dbReference type="Pfam" id="PF01757"/>
    </source>
</evidence>
<dbReference type="EMBL" id="JBHSRG010000011">
    <property type="protein sequence ID" value="MFC6123183.1"/>
    <property type="molecule type" value="Genomic_DNA"/>
</dbReference>
<dbReference type="Proteomes" id="UP001596169">
    <property type="component" value="Unassembled WGS sequence"/>
</dbReference>
<dbReference type="Pfam" id="PF01757">
    <property type="entry name" value="Acyl_transf_3"/>
    <property type="match status" value="1"/>
</dbReference>
<keyword evidence="9" id="KW-0012">Acyltransferase</keyword>
<keyword evidence="4 7" id="KW-0812">Transmembrane</keyword>
<feature type="transmembrane region" description="Helical" evidence="7">
    <location>
        <begin position="269"/>
        <end position="290"/>
    </location>
</feature>
<keyword evidence="5 7" id="KW-1133">Transmembrane helix</keyword>
<evidence type="ECO:0000256" key="1">
    <source>
        <dbReference type="ARBA" id="ARBA00004651"/>
    </source>
</evidence>
<evidence type="ECO:0000256" key="2">
    <source>
        <dbReference type="ARBA" id="ARBA00007400"/>
    </source>
</evidence>
<evidence type="ECO:0000313" key="9">
    <source>
        <dbReference type="EMBL" id="MFC6123183.1"/>
    </source>
</evidence>
<evidence type="ECO:0000313" key="10">
    <source>
        <dbReference type="Proteomes" id="UP001596169"/>
    </source>
</evidence>
<comment type="caution">
    <text evidence="9">The sequence shown here is derived from an EMBL/GenBank/DDBJ whole genome shotgun (WGS) entry which is preliminary data.</text>
</comment>
<feature type="transmembrane region" description="Helical" evidence="7">
    <location>
        <begin position="101"/>
        <end position="119"/>
    </location>
</feature>
<feature type="transmembrane region" description="Helical" evidence="7">
    <location>
        <begin position="236"/>
        <end position="257"/>
    </location>
</feature>
<evidence type="ECO:0000256" key="4">
    <source>
        <dbReference type="ARBA" id="ARBA00022692"/>
    </source>
</evidence>
<keyword evidence="3" id="KW-1003">Cell membrane</keyword>
<accession>A0ABW1Q5H1</accession>
<dbReference type="InterPro" id="IPR002656">
    <property type="entry name" value="Acyl_transf_3_dom"/>
</dbReference>
<feature type="transmembrane region" description="Helical" evidence="7">
    <location>
        <begin position="310"/>
        <end position="329"/>
    </location>
</feature>
<evidence type="ECO:0000256" key="3">
    <source>
        <dbReference type="ARBA" id="ARBA00022475"/>
    </source>
</evidence>
<feature type="transmembrane region" description="Helical" evidence="7">
    <location>
        <begin position="335"/>
        <end position="357"/>
    </location>
</feature>
<feature type="transmembrane region" description="Helical" evidence="7">
    <location>
        <begin position="147"/>
        <end position="169"/>
    </location>
</feature>